<keyword evidence="4" id="KW-0677">Repeat</keyword>
<dbReference type="SUPFAM" id="SSF57667">
    <property type="entry name" value="beta-beta-alpha zinc fingers"/>
    <property type="match status" value="4"/>
</dbReference>
<evidence type="ECO:0000256" key="9">
    <source>
        <dbReference type="ARBA" id="ARBA00023163"/>
    </source>
</evidence>
<dbReference type="GO" id="GO:0000978">
    <property type="term" value="F:RNA polymerase II cis-regulatory region sequence-specific DNA binding"/>
    <property type="evidence" value="ECO:0007669"/>
    <property type="project" value="TreeGrafter"/>
</dbReference>
<evidence type="ECO:0000256" key="4">
    <source>
        <dbReference type="ARBA" id="ARBA00022737"/>
    </source>
</evidence>
<feature type="domain" description="C2H2-type" evidence="13">
    <location>
        <begin position="428"/>
        <end position="455"/>
    </location>
</feature>
<dbReference type="SMART" id="SM00355">
    <property type="entry name" value="ZnF_C2H2"/>
    <property type="match status" value="7"/>
</dbReference>
<evidence type="ECO:0000256" key="6">
    <source>
        <dbReference type="ARBA" id="ARBA00022833"/>
    </source>
</evidence>
<feature type="compositionally biased region" description="Polar residues" evidence="12">
    <location>
        <begin position="375"/>
        <end position="385"/>
    </location>
</feature>
<proteinExistence type="inferred from homology"/>
<dbReference type="FunFam" id="3.30.160.60:FF:000358">
    <property type="entry name" value="zinc finger protein 24"/>
    <property type="match status" value="1"/>
</dbReference>
<accession>A0A2G9RC63</accession>
<feature type="region of interest" description="Disordered" evidence="12">
    <location>
        <begin position="361"/>
        <end position="407"/>
    </location>
</feature>
<evidence type="ECO:0000256" key="5">
    <source>
        <dbReference type="ARBA" id="ARBA00022771"/>
    </source>
</evidence>
<dbReference type="Pfam" id="PF00096">
    <property type="entry name" value="zf-C2H2"/>
    <property type="match status" value="6"/>
</dbReference>
<protein>
    <recommendedName>
        <fullName evidence="13">C2H2-type domain-containing protein</fullName>
    </recommendedName>
</protein>
<evidence type="ECO:0000256" key="12">
    <source>
        <dbReference type="SAM" id="MobiDB-lite"/>
    </source>
</evidence>
<dbReference type="FunFam" id="3.30.160.60:FF:000739">
    <property type="entry name" value="Zgc:171418 protein"/>
    <property type="match status" value="1"/>
</dbReference>
<dbReference type="FunFam" id="3.30.160.60:FF:001311">
    <property type="entry name" value="Zinc finger protein 668"/>
    <property type="match status" value="1"/>
</dbReference>
<dbReference type="FunFam" id="3.30.160.60:FF:000755">
    <property type="entry name" value="zinc finger protein 174"/>
    <property type="match status" value="1"/>
</dbReference>
<keyword evidence="8" id="KW-0238">DNA-binding</keyword>
<feature type="domain" description="C2H2-type" evidence="13">
    <location>
        <begin position="512"/>
        <end position="539"/>
    </location>
</feature>
<dbReference type="OrthoDB" id="3437960at2759"/>
<feature type="compositionally biased region" description="Polar residues" evidence="12">
    <location>
        <begin position="114"/>
        <end position="124"/>
    </location>
</feature>
<dbReference type="AlphaFoldDB" id="A0A2G9RC63"/>
<dbReference type="FunFam" id="3.30.160.60:FF:001119">
    <property type="entry name" value="zinc finger protein 408"/>
    <property type="match status" value="1"/>
</dbReference>
<evidence type="ECO:0000313" key="14">
    <source>
        <dbReference type="EMBL" id="PIO24803.1"/>
    </source>
</evidence>
<feature type="compositionally biased region" description="Basic and acidic residues" evidence="12">
    <location>
        <begin position="387"/>
        <end position="401"/>
    </location>
</feature>
<sequence length="592" mass="68010">FSSCEVWRSYHHHITVSPPHTLLFKKNSKRTILEVTKKMMELLTGEVSGAGNSGTLSSNRQGICTLSVLLKFMSFLLHIQNGNQNDCKIDVKEDIKDEDGVMEESPKRHKDPNQDTMVDSSSYRNPPERCPHPLYSWDSTQEGHTIPHHHQVSHEREAILLSRVQEMFFIEVRPYGSSNGNPPERCPRPLYCRDSTQEDHTIPHHHQSGNLGDKADIEEVIKEEGDKGGVMEESEFLKEHKDLYQDTMVESSIYRNPPERCPHPLYSWDSTQEGHTIPHHHQGEDLMNMKVEGYVEETYVRDDQQYKEEAGMTRTFKKEDTPIEISTGHTIEKPSKDHLTLSLSYKMEDEDITRDCAGEETMSPAIDNGLHSVERPSNPSDSLQPRTVRDGARHQGEEKSSCPECGESFSSESNLTENQSSHIGWKIHSCPDCGKCFAWKSGLVLHQRSHTGEKPYSCPECRKCFSDKSVLHRHQRIHTGEKPYRCSECGKCFSQVSHLYTHQRSHIGEKPYCCPVCRKCFSRKSYLAIHQRSHKGEKPYSCAECGKCFSQKFSFYRHQFIHTGEKSHSCPECRKCFSQKSDLVRHQRSHTH</sequence>
<evidence type="ECO:0000256" key="8">
    <source>
        <dbReference type="ARBA" id="ARBA00023125"/>
    </source>
</evidence>
<evidence type="ECO:0000256" key="2">
    <source>
        <dbReference type="ARBA" id="ARBA00006991"/>
    </source>
</evidence>
<feature type="domain" description="C2H2-type" evidence="13">
    <location>
        <begin position="456"/>
        <end position="483"/>
    </location>
</feature>
<reference evidence="15" key="1">
    <citation type="journal article" date="2017" name="Nat. Commun.">
        <title>The North American bullfrog draft genome provides insight into hormonal regulation of long noncoding RNA.</title>
        <authorList>
            <person name="Hammond S.A."/>
            <person name="Warren R.L."/>
            <person name="Vandervalk B.P."/>
            <person name="Kucuk E."/>
            <person name="Khan H."/>
            <person name="Gibb E.A."/>
            <person name="Pandoh P."/>
            <person name="Kirk H."/>
            <person name="Zhao Y."/>
            <person name="Jones M."/>
            <person name="Mungall A.J."/>
            <person name="Coope R."/>
            <person name="Pleasance S."/>
            <person name="Moore R.A."/>
            <person name="Holt R.A."/>
            <person name="Round J.M."/>
            <person name="Ohora S."/>
            <person name="Walle B.V."/>
            <person name="Veldhoen N."/>
            <person name="Helbing C.C."/>
            <person name="Birol I."/>
        </authorList>
    </citation>
    <scope>NUCLEOTIDE SEQUENCE [LARGE SCALE GENOMIC DNA]</scope>
</reference>
<keyword evidence="9" id="KW-0804">Transcription</keyword>
<dbReference type="GO" id="GO:0008270">
    <property type="term" value="F:zinc ion binding"/>
    <property type="evidence" value="ECO:0007669"/>
    <property type="project" value="UniProtKB-KW"/>
</dbReference>
<feature type="non-terminal residue" evidence="14">
    <location>
        <position position="1"/>
    </location>
</feature>
<dbReference type="InterPro" id="IPR036236">
    <property type="entry name" value="Znf_C2H2_sf"/>
</dbReference>
<feature type="domain" description="C2H2-type" evidence="13">
    <location>
        <begin position="540"/>
        <end position="567"/>
    </location>
</feature>
<keyword evidence="7" id="KW-0805">Transcription regulation</keyword>
<evidence type="ECO:0000313" key="15">
    <source>
        <dbReference type="Proteomes" id="UP000228934"/>
    </source>
</evidence>
<dbReference type="PANTHER" id="PTHR23235:SF160">
    <property type="entry name" value="GASTRULA ZINC FINGER PROTEIN XLCGF7.1-LIKE-RELATED"/>
    <property type="match status" value="1"/>
</dbReference>
<keyword evidence="10" id="KW-0539">Nucleus</keyword>
<dbReference type="Proteomes" id="UP000228934">
    <property type="component" value="Unassembled WGS sequence"/>
</dbReference>
<organism evidence="14 15">
    <name type="scientific">Aquarana catesbeiana</name>
    <name type="common">American bullfrog</name>
    <name type="synonym">Rana catesbeiana</name>
    <dbReference type="NCBI Taxonomy" id="8400"/>
    <lineage>
        <taxon>Eukaryota</taxon>
        <taxon>Metazoa</taxon>
        <taxon>Chordata</taxon>
        <taxon>Craniata</taxon>
        <taxon>Vertebrata</taxon>
        <taxon>Euteleostomi</taxon>
        <taxon>Amphibia</taxon>
        <taxon>Batrachia</taxon>
        <taxon>Anura</taxon>
        <taxon>Neobatrachia</taxon>
        <taxon>Ranoidea</taxon>
        <taxon>Ranidae</taxon>
        <taxon>Aquarana</taxon>
    </lineage>
</organism>
<dbReference type="InterPro" id="IPR013087">
    <property type="entry name" value="Znf_C2H2_type"/>
</dbReference>
<keyword evidence="3" id="KW-0479">Metal-binding</keyword>
<dbReference type="GO" id="GO:0000981">
    <property type="term" value="F:DNA-binding transcription factor activity, RNA polymerase II-specific"/>
    <property type="evidence" value="ECO:0007669"/>
    <property type="project" value="TreeGrafter"/>
</dbReference>
<keyword evidence="5 11" id="KW-0863">Zinc-finger</keyword>
<dbReference type="Gene3D" id="3.30.160.60">
    <property type="entry name" value="Classic Zinc Finger"/>
    <property type="match status" value="7"/>
</dbReference>
<evidence type="ECO:0000256" key="10">
    <source>
        <dbReference type="ARBA" id="ARBA00023242"/>
    </source>
</evidence>
<dbReference type="PROSITE" id="PS00028">
    <property type="entry name" value="ZINC_FINGER_C2H2_1"/>
    <property type="match status" value="6"/>
</dbReference>
<evidence type="ECO:0000256" key="3">
    <source>
        <dbReference type="ARBA" id="ARBA00022723"/>
    </source>
</evidence>
<feature type="domain" description="C2H2-type" evidence="13">
    <location>
        <begin position="400"/>
        <end position="427"/>
    </location>
</feature>
<evidence type="ECO:0000256" key="1">
    <source>
        <dbReference type="ARBA" id="ARBA00004123"/>
    </source>
</evidence>
<dbReference type="FunFam" id="3.30.160.60:FF:000710">
    <property type="entry name" value="Zinc finger protein 768"/>
    <property type="match status" value="1"/>
</dbReference>
<keyword evidence="6" id="KW-0862">Zinc</keyword>
<evidence type="ECO:0000259" key="13">
    <source>
        <dbReference type="PROSITE" id="PS50157"/>
    </source>
</evidence>
<feature type="domain" description="C2H2-type" evidence="13">
    <location>
        <begin position="568"/>
        <end position="592"/>
    </location>
</feature>
<evidence type="ECO:0000256" key="11">
    <source>
        <dbReference type="PROSITE-ProRule" id="PRU00042"/>
    </source>
</evidence>
<name>A0A2G9RC63_AQUCT</name>
<keyword evidence="15" id="KW-1185">Reference proteome</keyword>
<dbReference type="PROSITE" id="PS50157">
    <property type="entry name" value="ZINC_FINGER_C2H2_2"/>
    <property type="match status" value="7"/>
</dbReference>
<comment type="similarity">
    <text evidence="2">Belongs to the krueppel C2H2-type zinc-finger protein family.</text>
</comment>
<evidence type="ECO:0000256" key="7">
    <source>
        <dbReference type="ARBA" id="ARBA00023015"/>
    </source>
</evidence>
<dbReference type="GO" id="GO:0005634">
    <property type="term" value="C:nucleus"/>
    <property type="evidence" value="ECO:0007669"/>
    <property type="project" value="UniProtKB-SubCell"/>
</dbReference>
<dbReference type="PANTHER" id="PTHR23235">
    <property type="entry name" value="KRUEPPEL-LIKE TRANSCRIPTION FACTOR"/>
    <property type="match status" value="1"/>
</dbReference>
<comment type="subcellular location">
    <subcellularLocation>
        <location evidence="1">Nucleus</location>
    </subcellularLocation>
</comment>
<dbReference type="EMBL" id="KV956390">
    <property type="protein sequence ID" value="PIO24803.1"/>
    <property type="molecule type" value="Genomic_DNA"/>
</dbReference>
<gene>
    <name evidence="14" type="ORF">AB205_0075050</name>
</gene>
<feature type="domain" description="C2H2-type" evidence="13">
    <location>
        <begin position="484"/>
        <end position="511"/>
    </location>
</feature>
<feature type="region of interest" description="Disordered" evidence="12">
    <location>
        <begin position="99"/>
        <end position="126"/>
    </location>
</feature>